<dbReference type="AlphaFoldDB" id="A0A2T2NZY5"/>
<dbReference type="EMBL" id="KZ678131">
    <property type="protein sequence ID" value="PSN70929.1"/>
    <property type="molecule type" value="Genomic_DNA"/>
</dbReference>
<dbReference type="OrthoDB" id="445357at2759"/>
<gene>
    <name evidence="2" type="ORF">BS50DRAFT_630982</name>
</gene>
<organism evidence="2 3">
    <name type="scientific">Corynespora cassiicola Philippines</name>
    <dbReference type="NCBI Taxonomy" id="1448308"/>
    <lineage>
        <taxon>Eukaryota</taxon>
        <taxon>Fungi</taxon>
        <taxon>Dikarya</taxon>
        <taxon>Ascomycota</taxon>
        <taxon>Pezizomycotina</taxon>
        <taxon>Dothideomycetes</taxon>
        <taxon>Pleosporomycetidae</taxon>
        <taxon>Pleosporales</taxon>
        <taxon>Corynesporascaceae</taxon>
        <taxon>Corynespora</taxon>
    </lineage>
</organism>
<proteinExistence type="predicted"/>
<evidence type="ECO:0000256" key="1">
    <source>
        <dbReference type="SAM" id="MobiDB-lite"/>
    </source>
</evidence>
<accession>A0A2T2NZY5</accession>
<sequence length="654" mass="72867">MASASEDQPPYETSYTSVTLVGNRVRTGRVRTIEHERYGYWEFFSNEDKMSTYKLGIVNPEGVLAREAKEPNSTVHIKLRWVSGRLDTYLGARDGNARLHLAVIEQEYHNLGLPALSDSRVPLYPIDREKELLEYRAQIWRSSINNPWDTYLATSSQDVPLSKYRPEKTFVGVNSPSSLTVNSKESLGVEKPGVHSPKPSSEASLRAKQAPARSFDSLMDGQSFVDVQQDDRLATEATSSTTRRSSSNSTTEVLSPGQHRDESDRKRQIGYSPPTYSSNNDSTSQSRLLPPPLRSSIDQRNGGRHQTPYPIYLTSEDEMVPFHMRYFNRGLSSPSETSESISGSYTTAKQLPETNRPLEGMPEDHDKSLEGSMDKGVHNDDEDASFETDQPIAPPASSMQMSRSHDHTTGEFNVDEDSCEETGSQGIEPSAVPPASLMLNPKPGDVTGGDASMQDSTKETGNSSKYDWSGDDLMKVFVLPHELSVPMDLEAFNEADLDAYAHIPCMDCGHVGDHGLQCAFQKISFQEQPNVLQIRDYLDATKRNDPGPWTTHRSLQQLQVPELENYSTVLDGMLNIIKNEEDYKSNPNLHDASDDMLPIFYALGKSNTISCEMHQIGGKDSEDWYGDIREDAEDLIKYFNSRDSGPIGDYGSGN</sequence>
<evidence type="ECO:0000313" key="3">
    <source>
        <dbReference type="Proteomes" id="UP000240883"/>
    </source>
</evidence>
<feature type="compositionally biased region" description="Basic and acidic residues" evidence="1">
    <location>
        <begin position="258"/>
        <end position="267"/>
    </location>
</feature>
<feature type="compositionally biased region" description="Low complexity" evidence="1">
    <location>
        <begin position="235"/>
        <end position="252"/>
    </location>
</feature>
<feature type="compositionally biased region" description="Polar residues" evidence="1">
    <location>
        <begin position="274"/>
        <end position="287"/>
    </location>
</feature>
<feature type="region of interest" description="Disordered" evidence="1">
    <location>
        <begin position="185"/>
        <end position="309"/>
    </location>
</feature>
<protein>
    <submittedName>
        <fullName evidence="2">Uncharacterized protein</fullName>
    </submittedName>
</protein>
<feature type="region of interest" description="Disordered" evidence="1">
    <location>
        <begin position="331"/>
        <end position="465"/>
    </location>
</feature>
<evidence type="ECO:0000313" key="2">
    <source>
        <dbReference type="EMBL" id="PSN70929.1"/>
    </source>
</evidence>
<dbReference type="Proteomes" id="UP000240883">
    <property type="component" value="Unassembled WGS sequence"/>
</dbReference>
<reference evidence="2 3" key="1">
    <citation type="journal article" date="2018" name="Front. Microbiol.">
        <title>Genome-Wide Analysis of Corynespora cassiicola Leaf Fall Disease Putative Effectors.</title>
        <authorList>
            <person name="Lopez D."/>
            <person name="Ribeiro S."/>
            <person name="Label P."/>
            <person name="Fumanal B."/>
            <person name="Venisse J.S."/>
            <person name="Kohler A."/>
            <person name="de Oliveira R.R."/>
            <person name="Labutti K."/>
            <person name="Lipzen A."/>
            <person name="Lail K."/>
            <person name="Bauer D."/>
            <person name="Ohm R.A."/>
            <person name="Barry K.W."/>
            <person name="Spatafora J."/>
            <person name="Grigoriev I.V."/>
            <person name="Martin F.M."/>
            <person name="Pujade-Renaud V."/>
        </authorList>
    </citation>
    <scope>NUCLEOTIDE SEQUENCE [LARGE SCALE GENOMIC DNA]</scope>
    <source>
        <strain evidence="2 3">Philippines</strain>
    </source>
</reference>
<feature type="compositionally biased region" description="Polar residues" evidence="1">
    <location>
        <begin position="453"/>
        <end position="465"/>
    </location>
</feature>
<name>A0A2T2NZY5_CORCC</name>
<feature type="compositionally biased region" description="Low complexity" evidence="1">
    <location>
        <begin position="332"/>
        <end position="347"/>
    </location>
</feature>
<feature type="compositionally biased region" description="Basic and acidic residues" evidence="1">
    <location>
        <begin position="362"/>
        <end position="379"/>
    </location>
</feature>
<keyword evidence="3" id="KW-1185">Reference proteome</keyword>